<dbReference type="InterPro" id="IPR007560">
    <property type="entry name" value="Restrct_endonuc_IV_Mrr"/>
</dbReference>
<gene>
    <name evidence="2" type="ORF">Thini_4487</name>
</gene>
<dbReference type="GO" id="GO:0004519">
    <property type="term" value="F:endonuclease activity"/>
    <property type="evidence" value="ECO:0007669"/>
    <property type="project" value="InterPro"/>
</dbReference>
<name>A0A656HJ13_THINJ</name>
<dbReference type="GO" id="GO:0009307">
    <property type="term" value="P:DNA restriction-modification system"/>
    <property type="evidence" value="ECO:0007669"/>
    <property type="project" value="InterPro"/>
</dbReference>
<proteinExistence type="predicted"/>
<dbReference type="EMBL" id="JH651384">
    <property type="protein sequence ID" value="EIJ36961.1"/>
    <property type="molecule type" value="Genomic_DNA"/>
</dbReference>
<protein>
    <recommendedName>
        <fullName evidence="1">Restriction endonuclease type IV Mrr domain-containing protein</fullName>
    </recommendedName>
</protein>
<dbReference type="AlphaFoldDB" id="A0A656HJ13"/>
<evidence type="ECO:0000259" key="1">
    <source>
        <dbReference type="Pfam" id="PF04471"/>
    </source>
</evidence>
<reference evidence="3" key="1">
    <citation type="journal article" date="2011" name="Stand. Genomic Sci.">
        <title>Genome sequence of the filamentous, gliding Thiothrix nivea neotype strain (JP2(T)).</title>
        <authorList>
            <person name="Lapidus A."/>
            <person name="Nolan M."/>
            <person name="Lucas S."/>
            <person name="Glavina Del Rio T."/>
            <person name="Tice H."/>
            <person name="Cheng J.F."/>
            <person name="Tapia R."/>
            <person name="Han C."/>
            <person name="Goodwin L."/>
            <person name="Pitluck S."/>
            <person name="Liolios K."/>
            <person name="Pagani I."/>
            <person name="Ivanova N."/>
            <person name="Huntemann M."/>
            <person name="Mavromatis K."/>
            <person name="Mikhailova N."/>
            <person name="Pati A."/>
            <person name="Chen A."/>
            <person name="Palaniappan K."/>
            <person name="Land M."/>
            <person name="Brambilla E.M."/>
            <person name="Rohde M."/>
            <person name="Abt B."/>
            <person name="Verbarg S."/>
            <person name="Goker M."/>
            <person name="Bristow J."/>
            <person name="Eisen J.A."/>
            <person name="Markowitz V."/>
            <person name="Hugenholtz P."/>
            <person name="Kyrpides N.C."/>
            <person name="Klenk H.P."/>
            <person name="Woyke T."/>
        </authorList>
    </citation>
    <scope>NUCLEOTIDE SEQUENCE [LARGE SCALE GENOMIC DNA]</scope>
    <source>
        <strain evidence="3">ATCC 35100 / DSM 5205 / JP2</strain>
    </source>
</reference>
<evidence type="ECO:0000313" key="2">
    <source>
        <dbReference type="EMBL" id="EIJ36961.1"/>
    </source>
</evidence>
<dbReference type="OrthoDB" id="1395176at2"/>
<dbReference type="Pfam" id="PF04471">
    <property type="entry name" value="Mrr_cat"/>
    <property type="match status" value="1"/>
</dbReference>
<dbReference type="RefSeq" id="WP_002710823.1">
    <property type="nucleotide sequence ID" value="NZ_JH651384.1"/>
</dbReference>
<organism evidence="2 3">
    <name type="scientific">Thiothrix nivea (strain ATCC 35100 / DSM 5205 / JP2)</name>
    <dbReference type="NCBI Taxonomy" id="870187"/>
    <lineage>
        <taxon>Bacteria</taxon>
        <taxon>Pseudomonadati</taxon>
        <taxon>Pseudomonadota</taxon>
        <taxon>Gammaproteobacteria</taxon>
        <taxon>Thiotrichales</taxon>
        <taxon>Thiotrichaceae</taxon>
        <taxon>Thiothrix</taxon>
    </lineage>
</organism>
<evidence type="ECO:0000313" key="3">
    <source>
        <dbReference type="Proteomes" id="UP000005317"/>
    </source>
</evidence>
<accession>A0A656HJ13</accession>
<keyword evidence="3" id="KW-1185">Reference proteome</keyword>
<feature type="domain" description="Restriction endonuclease type IV Mrr" evidence="1">
    <location>
        <begin position="163"/>
        <end position="269"/>
    </location>
</feature>
<sequence length="301" mass="35258">MPKKIKYELKEAIVSLSGTCFWYWNSFYSFLDSCGVAKRLRDRYPREAFNKYQVMRNILEYLEDTNDIETINNIISNFYRLRGAIDKDALDEKKAKELLKEFRDLVGNDPIDIEIEKRKREEARTTYNTHIEQNKSQRKRLEDLNSMFIALTTGNEHTPQQRGYKLENLFCDLLQLTELDYSRPYKTPDGEQIDGHFKYEKFDYLIESKWEDNLIKQKDLSIFDGKIRGKVQSTRGLFLSANGFDDNAVIKFSGDSPRIILMTGEDLAMILCGRVLFSDAMKAKVEAIVRYGNINFPLRNI</sequence>
<dbReference type="Proteomes" id="UP000005317">
    <property type="component" value="Unassembled WGS sequence"/>
</dbReference>
<dbReference type="GO" id="GO:0003677">
    <property type="term" value="F:DNA binding"/>
    <property type="evidence" value="ECO:0007669"/>
    <property type="project" value="InterPro"/>
</dbReference>